<gene>
    <name evidence="3" type="ordered locus">Clos_1821</name>
</gene>
<keyword evidence="1" id="KW-0238">DNA-binding</keyword>
<dbReference type="InterPro" id="IPR001387">
    <property type="entry name" value="Cro/C1-type_HTH"/>
</dbReference>
<dbReference type="STRING" id="350688.Clos_1821"/>
<dbReference type="HOGENOM" id="CLU_066192_4_0_9"/>
<dbReference type="PROSITE" id="PS50943">
    <property type="entry name" value="HTH_CROC1"/>
    <property type="match status" value="1"/>
</dbReference>
<evidence type="ECO:0000313" key="3">
    <source>
        <dbReference type="EMBL" id="ABW19361.1"/>
    </source>
</evidence>
<dbReference type="InterPro" id="IPR010982">
    <property type="entry name" value="Lambda_DNA-bd_dom_sf"/>
</dbReference>
<keyword evidence="4" id="KW-1185">Reference proteome</keyword>
<name>A8MHS9_ALKOO</name>
<dbReference type="PANTHER" id="PTHR46558">
    <property type="entry name" value="TRACRIPTIONAL REGULATORY PROTEIN-RELATED-RELATED"/>
    <property type="match status" value="1"/>
</dbReference>
<dbReference type="AlphaFoldDB" id="A8MHS9"/>
<dbReference type="PANTHER" id="PTHR46558:SF11">
    <property type="entry name" value="HTH-TYPE TRANSCRIPTIONAL REGULATOR XRE"/>
    <property type="match status" value="1"/>
</dbReference>
<dbReference type="SUPFAM" id="SSF47413">
    <property type="entry name" value="lambda repressor-like DNA-binding domains"/>
    <property type="match status" value="1"/>
</dbReference>
<evidence type="ECO:0000259" key="2">
    <source>
        <dbReference type="PROSITE" id="PS50943"/>
    </source>
</evidence>
<dbReference type="KEGG" id="aoe:Clos_1821"/>
<proteinExistence type="predicted"/>
<dbReference type="RefSeq" id="WP_012159673.1">
    <property type="nucleotide sequence ID" value="NC_009922.1"/>
</dbReference>
<dbReference type="eggNOG" id="COG1396">
    <property type="taxonomic scope" value="Bacteria"/>
</dbReference>
<organism evidence="3 4">
    <name type="scientific">Alkaliphilus oremlandii (strain OhILAs)</name>
    <name type="common">Clostridium oremlandii (strain OhILAs)</name>
    <dbReference type="NCBI Taxonomy" id="350688"/>
    <lineage>
        <taxon>Bacteria</taxon>
        <taxon>Bacillati</taxon>
        <taxon>Bacillota</taxon>
        <taxon>Clostridia</taxon>
        <taxon>Peptostreptococcales</taxon>
        <taxon>Natronincolaceae</taxon>
        <taxon>Alkaliphilus</taxon>
    </lineage>
</organism>
<protein>
    <submittedName>
        <fullName evidence="3">Transcriptional regulator, XRE family</fullName>
    </submittedName>
</protein>
<evidence type="ECO:0000256" key="1">
    <source>
        <dbReference type="ARBA" id="ARBA00023125"/>
    </source>
</evidence>
<dbReference type="CDD" id="cd00093">
    <property type="entry name" value="HTH_XRE"/>
    <property type="match status" value="1"/>
</dbReference>
<dbReference type="EMBL" id="CP000853">
    <property type="protein sequence ID" value="ABW19361.1"/>
    <property type="molecule type" value="Genomic_DNA"/>
</dbReference>
<dbReference type="SMART" id="SM00530">
    <property type="entry name" value="HTH_XRE"/>
    <property type="match status" value="1"/>
</dbReference>
<dbReference type="GO" id="GO:0003677">
    <property type="term" value="F:DNA binding"/>
    <property type="evidence" value="ECO:0007669"/>
    <property type="project" value="UniProtKB-KW"/>
</dbReference>
<dbReference type="Gene3D" id="1.10.260.40">
    <property type="entry name" value="lambda repressor-like DNA-binding domains"/>
    <property type="match status" value="1"/>
</dbReference>
<sequence length="123" mass="14384">MTFGKRLKKLREEKSWQLEKVAKYLKVSIATVSNYERDFRKPDIDTINKIADLFEVTSDYLIGRTSIKDAILLENEDLPKELKEIGIEYLEVNKELKKKGLSPEDILDIIEAIEKTGLRKRDR</sequence>
<reference evidence="4" key="1">
    <citation type="submission" date="2007-10" db="EMBL/GenBank/DDBJ databases">
        <title>Complete genome of Alkaliphilus oremlandii OhILAs.</title>
        <authorList>
            <person name="Copeland A."/>
            <person name="Lucas S."/>
            <person name="Lapidus A."/>
            <person name="Barry K."/>
            <person name="Detter J.C."/>
            <person name="Glavina del Rio T."/>
            <person name="Hammon N."/>
            <person name="Israni S."/>
            <person name="Dalin E."/>
            <person name="Tice H."/>
            <person name="Pitluck S."/>
            <person name="Chain P."/>
            <person name="Malfatti S."/>
            <person name="Shin M."/>
            <person name="Vergez L."/>
            <person name="Schmutz J."/>
            <person name="Larimer F."/>
            <person name="Land M."/>
            <person name="Hauser L."/>
            <person name="Kyrpides N."/>
            <person name="Mikhailova N."/>
            <person name="Stolz J.F."/>
            <person name="Dawson A."/>
            <person name="Fisher E."/>
            <person name="Crable B."/>
            <person name="Perera E."/>
            <person name="Lisak J."/>
            <person name="Ranganathan M."/>
            <person name="Basu P."/>
            <person name="Richardson P."/>
        </authorList>
    </citation>
    <scope>NUCLEOTIDE SEQUENCE [LARGE SCALE GENOMIC DNA]</scope>
    <source>
        <strain evidence="4">OhILAs</strain>
    </source>
</reference>
<dbReference type="Pfam" id="PF01381">
    <property type="entry name" value="HTH_3"/>
    <property type="match status" value="1"/>
</dbReference>
<accession>A8MHS9</accession>
<feature type="domain" description="HTH cro/C1-type" evidence="2">
    <location>
        <begin position="7"/>
        <end position="61"/>
    </location>
</feature>
<evidence type="ECO:0000313" key="4">
    <source>
        <dbReference type="Proteomes" id="UP000000269"/>
    </source>
</evidence>
<dbReference type="OrthoDB" id="9811208at2"/>
<dbReference type="Proteomes" id="UP000000269">
    <property type="component" value="Chromosome"/>
</dbReference>